<dbReference type="Pfam" id="PF01323">
    <property type="entry name" value="DSBA"/>
    <property type="match status" value="1"/>
</dbReference>
<dbReference type="InterPro" id="IPR001853">
    <property type="entry name" value="DSBA-like_thioredoxin_dom"/>
</dbReference>
<dbReference type="SUPFAM" id="SSF52833">
    <property type="entry name" value="Thioredoxin-like"/>
    <property type="match status" value="1"/>
</dbReference>
<feature type="domain" description="Thioredoxin" evidence="2">
    <location>
        <begin position="228"/>
        <end position="412"/>
    </location>
</feature>
<dbReference type="InterPro" id="IPR041205">
    <property type="entry name" value="ScsC_N"/>
</dbReference>
<dbReference type="GO" id="GO:0016491">
    <property type="term" value="F:oxidoreductase activity"/>
    <property type="evidence" value="ECO:0007669"/>
    <property type="project" value="InterPro"/>
</dbReference>
<geneLocation type="plasmid" evidence="3 4">
    <name>p1</name>
</geneLocation>
<evidence type="ECO:0000259" key="2">
    <source>
        <dbReference type="PROSITE" id="PS51352"/>
    </source>
</evidence>
<dbReference type="EMBL" id="CP043619">
    <property type="protein sequence ID" value="QEP30420.1"/>
    <property type="molecule type" value="Genomic_DNA"/>
</dbReference>
<sequence>MQSVPFVMRSIHPTDMLQRTGMRIADAIDSAIILGVWIVVADTPDREPQQADRKIGNGEPVGGIVRNGNEARQVERHIPAAAQPATWRAGKPQRAEPGDRPGNTCPKQQVADHRVGWLTKRAKHQQEARIAQEACGHRDPVAFRPFHRRSPARGPNLARVGAQTQNKQPRGRKRKHMRHSGNRMWLMAGALALPGMGAGAAEPDRAFRDMVRQTLVEQPEIILEVFEKLEAQQAAARTATDRELVGDLAPQLFEGLDPGKPILVGFQDYNCGYCRHAHAAVREVKSRLPDLQMVILETPVLGEASKFAAKAALAVRHLEGQAAYAAVSDALMSLDEPANPDNVRRVILRLGFDAQKIAGAVENGVADRDLQRAARLARAIGATGTPVFAGPGGIVRGAGSATALEAITEAKGEGSQQQ</sequence>
<name>A0A5C2H2J7_9RHOB</name>
<dbReference type="InterPro" id="IPR036249">
    <property type="entry name" value="Thioredoxin-like_sf"/>
</dbReference>
<proteinExistence type="predicted"/>
<dbReference type="Proteomes" id="UP000237655">
    <property type="component" value="Plasmid p1"/>
</dbReference>
<evidence type="ECO:0000313" key="4">
    <source>
        <dbReference type="Proteomes" id="UP000237655"/>
    </source>
</evidence>
<organism evidence="3 4">
    <name type="scientific">Pukyongiella litopenaei</name>
    <dbReference type="NCBI Taxonomy" id="2605946"/>
    <lineage>
        <taxon>Bacteria</taxon>
        <taxon>Pseudomonadati</taxon>
        <taxon>Pseudomonadota</taxon>
        <taxon>Alphaproteobacteria</taxon>
        <taxon>Rhodobacterales</taxon>
        <taxon>Paracoccaceae</taxon>
        <taxon>Pukyongiella</taxon>
    </lineage>
</organism>
<dbReference type="Pfam" id="PF18312">
    <property type="entry name" value="ScsC_N"/>
    <property type="match status" value="1"/>
</dbReference>
<evidence type="ECO:0000313" key="3">
    <source>
        <dbReference type="EMBL" id="QEP30420.1"/>
    </source>
</evidence>
<feature type="compositionally biased region" description="Basic residues" evidence="1">
    <location>
        <begin position="169"/>
        <end position="178"/>
    </location>
</feature>
<dbReference type="Gene3D" id="3.40.30.10">
    <property type="entry name" value="Glutaredoxin"/>
    <property type="match status" value="1"/>
</dbReference>
<feature type="region of interest" description="Disordered" evidence="1">
    <location>
        <begin position="146"/>
        <end position="178"/>
    </location>
</feature>
<evidence type="ECO:0000256" key="1">
    <source>
        <dbReference type="SAM" id="MobiDB-lite"/>
    </source>
</evidence>
<dbReference type="InterPro" id="IPR013766">
    <property type="entry name" value="Thioredoxin_domain"/>
</dbReference>
<gene>
    <name evidence="3" type="ORF">C6Y53_19580</name>
</gene>
<feature type="region of interest" description="Disordered" evidence="1">
    <location>
        <begin position="84"/>
        <end position="109"/>
    </location>
</feature>
<dbReference type="AlphaFoldDB" id="A0A5C2H2J7"/>
<protein>
    <submittedName>
        <fullName evidence="3">Thioredoxin domain-containing protein</fullName>
    </submittedName>
</protein>
<accession>A0A5C2H2J7</accession>
<reference evidence="3 4" key="1">
    <citation type="submission" date="2019-09" db="EMBL/GenBank/DDBJ databases">
        <title>Novel bacterium SH-1.</title>
        <authorList>
            <person name="Kim Y.-S."/>
            <person name="Kim K.-H."/>
        </authorList>
    </citation>
    <scope>NUCLEOTIDE SEQUENCE [LARGE SCALE GENOMIC DNA]</scope>
    <source>
        <strain evidence="3 4">SH-1</strain>
        <plasmid evidence="3 4">p1</plasmid>
    </source>
</reference>
<keyword evidence="3" id="KW-0614">Plasmid</keyword>
<dbReference type="PROSITE" id="PS51352">
    <property type="entry name" value="THIOREDOXIN_2"/>
    <property type="match status" value="1"/>
</dbReference>
<dbReference type="KEGG" id="thas:C6Y53_19580"/>
<keyword evidence="4" id="KW-1185">Reference proteome</keyword>